<evidence type="ECO:0000313" key="1">
    <source>
        <dbReference type="EMBL" id="KAL0572104.1"/>
    </source>
</evidence>
<keyword evidence="1" id="KW-0223">Dioxygenase</keyword>
<evidence type="ECO:0000313" key="2">
    <source>
        <dbReference type="Proteomes" id="UP001465976"/>
    </source>
</evidence>
<comment type="caution">
    <text evidence="1">The sequence shown here is derived from an EMBL/GenBank/DDBJ whole genome shotgun (WGS) entry which is preliminary data.</text>
</comment>
<gene>
    <name evidence="1" type="primary">ADI1_7</name>
    <name evidence="1" type="ORF">V5O48_009857</name>
</gene>
<dbReference type="EMBL" id="JBAHYK010000672">
    <property type="protein sequence ID" value="KAL0572104.1"/>
    <property type="molecule type" value="Genomic_DNA"/>
</dbReference>
<dbReference type="Proteomes" id="UP001465976">
    <property type="component" value="Unassembled WGS sequence"/>
</dbReference>
<name>A0ABR3FA37_9AGAR</name>
<accession>A0ABR3FA37</accession>
<keyword evidence="2" id="KW-1185">Reference proteome</keyword>
<dbReference type="SUPFAM" id="SSF51182">
    <property type="entry name" value="RmlC-like cupins"/>
    <property type="match status" value="1"/>
</dbReference>
<dbReference type="InterPro" id="IPR014710">
    <property type="entry name" value="RmlC-like_jellyroll"/>
</dbReference>
<proteinExistence type="predicted"/>
<sequence length="187" mass="20875">MSEIRAFYHSLADGPHTEDVSRPVPLDVIRALGYQFWKTTPDEVVDELTKKAKERGFHQSATDSQVVIDFGLDAFGGDKEALEKEKAKFAEYFTWGHDVVICALSGQKIVYLEDPSQSDPDTVIRYVHTPGDCVLGPAGAFRQVFYIGDNKDLVLANVLTDEKPLFISAKDAENHPVRQKYLSSIGR</sequence>
<dbReference type="Gene3D" id="2.60.120.10">
    <property type="entry name" value="Jelly Rolls"/>
    <property type="match status" value="1"/>
</dbReference>
<organism evidence="1 2">
    <name type="scientific">Marasmius crinis-equi</name>
    <dbReference type="NCBI Taxonomy" id="585013"/>
    <lineage>
        <taxon>Eukaryota</taxon>
        <taxon>Fungi</taxon>
        <taxon>Dikarya</taxon>
        <taxon>Basidiomycota</taxon>
        <taxon>Agaricomycotina</taxon>
        <taxon>Agaricomycetes</taxon>
        <taxon>Agaricomycetidae</taxon>
        <taxon>Agaricales</taxon>
        <taxon>Marasmiineae</taxon>
        <taxon>Marasmiaceae</taxon>
        <taxon>Marasmius</taxon>
    </lineage>
</organism>
<dbReference type="GO" id="GO:0004411">
    <property type="term" value="F:homogentisate 1,2-dioxygenase activity"/>
    <property type="evidence" value="ECO:0007669"/>
    <property type="project" value="UniProtKB-EC"/>
</dbReference>
<keyword evidence="1" id="KW-0560">Oxidoreductase</keyword>
<dbReference type="InterPro" id="IPR011051">
    <property type="entry name" value="RmlC_Cupin_sf"/>
</dbReference>
<dbReference type="EC" id="1.13.11.5" evidence="1"/>
<protein>
    <submittedName>
        <fullName evidence="1">1,2-dihydroxy-3-keto-5-methylthiopentene dioxygenase</fullName>
        <ecNumber evidence="1">1.13.11.5</ecNumber>
    </submittedName>
</protein>
<reference evidence="1 2" key="1">
    <citation type="submission" date="2024-02" db="EMBL/GenBank/DDBJ databases">
        <title>A draft genome for the cacao thread blight pathogen Marasmius crinis-equi.</title>
        <authorList>
            <person name="Cohen S.P."/>
            <person name="Baruah I.K."/>
            <person name="Amoako-Attah I."/>
            <person name="Bukari Y."/>
            <person name="Meinhardt L.W."/>
            <person name="Bailey B.A."/>
        </authorList>
    </citation>
    <scope>NUCLEOTIDE SEQUENCE [LARGE SCALE GENOMIC DNA]</scope>
    <source>
        <strain evidence="1 2">GH-76</strain>
    </source>
</reference>